<proteinExistence type="inferred from homology"/>
<dbReference type="GO" id="GO:0000271">
    <property type="term" value="P:polysaccharide biosynthetic process"/>
    <property type="evidence" value="ECO:0007669"/>
    <property type="project" value="InterPro"/>
</dbReference>
<dbReference type="EC" id="1.1.1.22" evidence="3 8"/>
<feature type="binding site" evidence="10">
    <location>
        <position position="210"/>
    </location>
    <ligand>
        <name>substrate</name>
    </ligand>
</feature>
<dbReference type="InterPro" id="IPR017476">
    <property type="entry name" value="UDP-Glc/GDP-Man"/>
</dbReference>
<dbReference type="InterPro" id="IPR014027">
    <property type="entry name" value="UDP-Glc/GDP-Man_DH_C"/>
</dbReference>
<dbReference type="Proteomes" id="UP000542125">
    <property type="component" value="Unassembled WGS sequence"/>
</dbReference>
<dbReference type="InterPro" id="IPR008927">
    <property type="entry name" value="6-PGluconate_DH-like_C_sf"/>
</dbReference>
<dbReference type="PIRSF" id="PIRSF000124">
    <property type="entry name" value="UDPglc_GDPman_dh"/>
    <property type="match status" value="1"/>
</dbReference>
<dbReference type="EMBL" id="JACBYR010000001">
    <property type="protein sequence ID" value="NYE82198.1"/>
    <property type="molecule type" value="Genomic_DNA"/>
</dbReference>
<dbReference type="InterPro" id="IPR014026">
    <property type="entry name" value="UDP-Glc/GDP-Man_DH_dimer"/>
</dbReference>
<comment type="caution">
    <text evidence="13">The sequence shown here is derived from an EMBL/GenBank/DDBJ whole genome shotgun (WGS) entry which is preliminary data.</text>
</comment>
<dbReference type="Pfam" id="PF00984">
    <property type="entry name" value="UDPG_MGDP_dh"/>
    <property type="match status" value="1"/>
</dbReference>
<evidence type="ECO:0000256" key="9">
    <source>
        <dbReference type="PIRSR" id="PIRSR500134-1"/>
    </source>
</evidence>
<organism evidence="13 14">
    <name type="scientific">Pigmentiphaga litoralis</name>
    <dbReference type="NCBI Taxonomy" id="516702"/>
    <lineage>
        <taxon>Bacteria</taxon>
        <taxon>Pseudomonadati</taxon>
        <taxon>Pseudomonadota</taxon>
        <taxon>Betaproteobacteria</taxon>
        <taxon>Burkholderiales</taxon>
        <taxon>Alcaligenaceae</taxon>
        <taxon>Pigmentiphaga</taxon>
    </lineage>
</organism>
<comment type="catalytic activity">
    <reaction evidence="7 8">
        <text>UDP-alpha-D-glucose + 2 NAD(+) + H2O = UDP-alpha-D-glucuronate + 2 NADH + 3 H(+)</text>
        <dbReference type="Rhea" id="RHEA:23596"/>
        <dbReference type="ChEBI" id="CHEBI:15377"/>
        <dbReference type="ChEBI" id="CHEBI:15378"/>
        <dbReference type="ChEBI" id="CHEBI:57540"/>
        <dbReference type="ChEBI" id="CHEBI:57945"/>
        <dbReference type="ChEBI" id="CHEBI:58052"/>
        <dbReference type="ChEBI" id="CHEBI:58885"/>
        <dbReference type="EC" id="1.1.1.22"/>
    </reaction>
</comment>
<dbReference type="InterPro" id="IPR036291">
    <property type="entry name" value="NAD(P)-bd_dom_sf"/>
</dbReference>
<gene>
    <name evidence="13" type="ORF">FHW18_001469</name>
</gene>
<keyword evidence="6 8" id="KW-0520">NAD</keyword>
<dbReference type="Gene3D" id="1.20.5.100">
    <property type="entry name" value="Cytochrome c1, transmembrane anchor, C-terminal"/>
    <property type="match status" value="1"/>
</dbReference>
<feature type="binding site" evidence="11">
    <location>
        <position position="35"/>
    </location>
    <ligand>
        <name>NAD(+)</name>
        <dbReference type="ChEBI" id="CHEBI:57540"/>
    </ligand>
</feature>
<evidence type="ECO:0000256" key="2">
    <source>
        <dbReference type="ARBA" id="ARBA00006601"/>
    </source>
</evidence>
<name>A0A7Y9LMK3_9BURK</name>
<feature type="binding site" evidence="11">
    <location>
        <position position="158"/>
    </location>
    <ligand>
        <name>NAD(+)</name>
        <dbReference type="ChEBI" id="CHEBI:57540"/>
    </ligand>
</feature>
<dbReference type="RefSeq" id="WP_179584814.1">
    <property type="nucleotide sequence ID" value="NZ_JACBYR010000001.1"/>
</dbReference>
<evidence type="ECO:0000256" key="3">
    <source>
        <dbReference type="ARBA" id="ARBA00012954"/>
    </source>
</evidence>
<dbReference type="AlphaFoldDB" id="A0A7Y9LMK3"/>
<comment type="pathway">
    <text evidence="1">Nucleotide-sugar biosynthesis; UDP-alpha-D-glucuronate biosynthesis; UDP-alpha-D-glucuronate from UDP-alpha-D-glucose: step 1/1.</text>
</comment>
<feature type="binding site" evidence="11">
    <location>
        <position position="334"/>
    </location>
    <ligand>
        <name>NAD(+)</name>
        <dbReference type="ChEBI" id="CHEBI:57540"/>
    </ligand>
</feature>
<evidence type="ECO:0000256" key="5">
    <source>
        <dbReference type="ARBA" id="ARBA00023002"/>
    </source>
</evidence>
<feature type="binding site" evidence="10">
    <location>
        <position position="263"/>
    </location>
    <ligand>
        <name>substrate</name>
    </ligand>
</feature>
<dbReference type="SMART" id="SM00984">
    <property type="entry name" value="UDPG_MGDP_dh_C"/>
    <property type="match status" value="1"/>
</dbReference>
<evidence type="ECO:0000259" key="12">
    <source>
        <dbReference type="SMART" id="SM00984"/>
    </source>
</evidence>
<feature type="binding site" evidence="11">
    <location>
        <position position="121"/>
    </location>
    <ligand>
        <name>NAD(+)</name>
        <dbReference type="ChEBI" id="CHEBI:57540"/>
    </ligand>
</feature>
<feature type="binding site" evidence="11">
    <location>
        <position position="269"/>
    </location>
    <ligand>
        <name>NAD(+)</name>
        <dbReference type="ChEBI" id="CHEBI:57540"/>
    </ligand>
</feature>
<dbReference type="PROSITE" id="PS51257">
    <property type="entry name" value="PROKAR_LIPOPROTEIN"/>
    <property type="match status" value="1"/>
</dbReference>
<dbReference type="InterPro" id="IPR036220">
    <property type="entry name" value="UDP-Glc/GDP-Man_DH_C_sf"/>
</dbReference>
<dbReference type="InterPro" id="IPR001732">
    <property type="entry name" value="UDP-Glc/GDP-Man_DH_N"/>
</dbReference>
<evidence type="ECO:0000256" key="1">
    <source>
        <dbReference type="ARBA" id="ARBA00004701"/>
    </source>
</evidence>
<feature type="binding site" evidence="10">
    <location>
        <position position="327"/>
    </location>
    <ligand>
        <name>substrate</name>
    </ligand>
</feature>
<feature type="binding site" evidence="11">
    <location>
        <position position="86"/>
    </location>
    <ligand>
        <name>NAD(+)</name>
        <dbReference type="ChEBI" id="CHEBI:57540"/>
    </ligand>
</feature>
<dbReference type="GO" id="GO:0051287">
    <property type="term" value="F:NAD binding"/>
    <property type="evidence" value="ECO:0007669"/>
    <property type="project" value="InterPro"/>
</dbReference>
<dbReference type="Gene3D" id="3.40.50.720">
    <property type="entry name" value="NAD(P)-binding Rossmann-like Domain"/>
    <property type="match status" value="2"/>
</dbReference>
<evidence type="ECO:0000256" key="7">
    <source>
        <dbReference type="ARBA" id="ARBA00047473"/>
    </source>
</evidence>
<feature type="binding site" evidence="11">
    <location>
        <position position="30"/>
    </location>
    <ligand>
        <name>NAD(+)</name>
        <dbReference type="ChEBI" id="CHEBI:57540"/>
    </ligand>
</feature>
<evidence type="ECO:0000256" key="8">
    <source>
        <dbReference type="PIRNR" id="PIRNR000124"/>
    </source>
</evidence>
<evidence type="ECO:0000313" key="13">
    <source>
        <dbReference type="EMBL" id="NYE82198.1"/>
    </source>
</evidence>
<accession>A0A7Y9LMK3</accession>
<dbReference type="InterPro" id="IPR028357">
    <property type="entry name" value="UDPglc_DH_bac"/>
</dbReference>
<evidence type="ECO:0000256" key="11">
    <source>
        <dbReference type="PIRSR" id="PIRSR500134-3"/>
    </source>
</evidence>
<protein>
    <recommendedName>
        <fullName evidence="4 8">UDP-glucose 6-dehydrogenase</fullName>
        <ecNumber evidence="3 8">1.1.1.22</ecNumber>
    </recommendedName>
</protein>
<dbReference type="UniPathway" id="UPA00038">
    <property type="reaction ID" value="UER00491"/>
</dbReference>
<reference evidence="13 14" key="1">
    <citation type="submission" date="2020-07" db="EMBL/GenBank/DDBJ databases">
        <title>Genomic Encyclopedia of Type Strains, Phase IV (KMG-V): Genome sequencing to study the core and pangenomes of soil and plant-associated prokaryotes.</title>
        <authorList>
            <person name="Whitman W."/>
        </authorList>
    </citation>
    <scope>NUCLEOTIDE SEQUENCE [LARGE SCALE GENOMIC DNA]</scope>
    <source>
        <strain evidence="13 14">SAS40</strain>
    </source>
</reference>
<keyword evidence="5 8" id="KW-0560">Oxidoreductase</keyword>
<dbReference type="SUPFAM" id="SSF48179">
    <property type="entry name" value="6-phosphogluconate dehydrogenase C-terminal domain-like"/>
    <property type="match status" value="1"/>
</dbReference>
<dbReference type="SUPFAM" id="SSF51735">
    <property type="entry name" value="NAD(P)-binding Rossmann-fold domains"/>
    <property type="match status" value="1"/>
</dbReference>
<dbReference type="NCBIfam" id="TIGR03026">
    <property type="entry name" value="NDP-sugDHase"/>
    <property type="match status" value="1"/>
</dbReference>
<evidence type="ECO:0000256" key="4">
    <source>
        <dbReference type="ARBA" id="ARBA00015132"/>
    </source>
</evidence>
<evidence type="ECO:0000313" key="14">
    <source>
        <dbReference type="Proteomes" id="UP000542125"/>
    </source>
</evidence>
<dbReference type="GO" id="GO:0003979">
    <property type="term" value="F:UDP-glucose 6-dehydrogenase activity"/>
    <property type="evidence" value="ECO:0007669"/>
    <property type="project" value="UniProtKB-EC"/>
</dbReference>
<comment type="similarity">
    <text evidence="2 8">Belongs to the UDP-glucose/GDP-mannose dehydrogenase family.</text>
</comment>
<evidence type="ECO:0000256" key="6">
    <source>
        <dbReference type="ARBA" id="ARBA00023027"/>
    </source>
</evidence>
<sequence length="447" mass="48292">MKITIFGSGYVGLVTGGCLADAGHRVLCVDVDKAKVDALSSGKVAIYEPGLESLIRENLAAGRLQFTADAQQGVNFGELAFIAVGTPSGLDGEADMTFVRAVAEAIGQHMTDYKLVINKSTVPVGTADLVTTIIQRALQERQKHIDFDVCSNPEFLKEGAAIGDFKRAARIIVGTDSDRVEALMRECYAPYNRNRDKMMFMGVRAAELAKYAANAMLATKISFMNEIANIAERLNADVEEVRRGIGSDPRIGYDFIYPGCGYGGSCFPKDVKALNRSAHMAGYHPALLYAVEEVNHRQKQVLYTKLMYALGGPPRDMRIAVWGLAFKPNTDDLREAPSLQLIDQLLAAGAHIQAYDPEAGTACAALYAAASALTICESSHAALQRADALVICTEWPEFRSVDLMVLAQELGRRLVIDGRNVFDPARCAAAGLTYYGIGRAAEVAVVP</sequence>
<dbReference type="PANTHER" id="PTHR43750">
    <property type="entry name" value="UDP-GLUCOSE 6-DEHYDROGENASE TUAD"/>
    <property type="match status" value="1"/>
</dbReference>
<dbReference type="SUPFAM" id="SSF52413">
    <property type="entry name" value="UDP-glucose/GDP-mannose dehydrogenase C-terminal domain"/>
    <property type="match status" value="1"/>
</dbReference>
<dbReference type="GO" id="GO:0006065">
    <property type="term" value="P:UDP-glucuronate biosynthetic process"/>
    <property type="evidence" value="ECO:0007669"/>
    <property type="project" value="UniProtKB-UniPathway"/>
</dbReference>
<dbReference type="Pfam" id="PF03720">
    <property type="entry name" value="UDPG_MGDP_dh_C"/>
    <property type="match status" value="1"/>
</dbReference>
<feature type="binding site" evidence="10">
    <location>
        <begin position="255"/>
        <end position="259"/>
    </location>
    <ligand>
        <name>substrate</name>
    </ligand>
</feature>
<feature type="active site" description="Nucleophile" evidence="9">
    <location>
        <position position="266"/>
    </location>
</feature>
<evidence type="ECO:0000256" key="10">
    <source>
        <dbReference type="PIRSR" id="PIRSR500134-2"/>
    </source>
</evidence>
<keyword evidence="14" id="KW-1185">Reference proteome</keyword>
<dbReference type="PIRSF" id="PIRSF500134">
    <property type="entry name" value="UDPglc_DH_bac"/>
    <property type="match status" value="1"/>
</dbReference>
<dbReference type="Pfam" id="PF03721">
    <property type="entry name" value="UDPG_MGDP_dh_N"/>
    <property type="match status" value="1"/>
</dbReference>
<feature type="domain" description="UDP-glucose/GDP-mannose dehydrogenase C-terminal" evidence="12">
    <location>
        <begin position="320"/>
        <end position="424"/>
    </location>
</feature>
<feature type="binding site" evidence="10">
    <location>
        <begin position="155"/>
        <end position="158"/>
    </location>
    <ligand>
        <name>substrate</name>
    </ligand>
</feature>
<dbReference type="PANTHER" id="PTHR43750:SF3">
    <property type="entry name" value="UDP-GLUCOSE 6-DEHYDROGENASE TUAD"/>
    <property type="match status" value="1"/>
</dbReference>